<feature type="region of interest" description="Disordered" evidence="1">
    <location>
        <begin position="1"/>
        <end position="26"/>
    </location>
</feature>
<dbReference type="AlphaFoldDB" id="A0AAX6FWH5"/>
<feature type="region of interest" description="Disordered" evidence="1">
    <location>
        <begin position="236"/>
        <end position="311"/>
    </location>
</feature>
<sequence>MSAGGKRGAAVGNTSSAASIPSGSKKMVQSIREIVNCSEMEIYSMLKECNMDPSEAVHRLLTQDTFHEVKSKREKKKETKDIPESRSRALNNSSNRGPRGGADRGGRVNVNQISPNDYGAAHGKLAHKKENGAHSVPPSSVVSNAAGSNLNRKSPMLCEVFSIENATVATGTTGGLLPSQPSPGFENNWSRAPGQLSMADIVKMGKPQGKPSSTPTVASDLFHPSHDPVLTNVSQHNTNWPSTMIPPSEPDPDFHTSQGPVSQDEEISHELGTGQHSSHDGWSLADKMPTESGTDQTTSASSIYADPSTSSTLLPNEVNLHLGSHTAENEAIEGHANGGSLLTESVRAAPSSDRVLEVDKFGHGSHLEDGMLSGINSYHSQVHAFEHHEVVDTDEEISSAAENLQQLNLHKGELGVASVEDNPAVIIPSHLQVTNADCSHLSFGSFGSGMSATFSGSFPSQSLTSNLEVAPVAEDAPSFDQSHSRTTEYYDNDQLESSLNENMVSRSSPSSRSYDILPAIQPDTVSDDTLDAAHRIEGNFPSVSGYGYSATTQQTAATYAYPESNAQMQNLSPFSSLMQPYTDSLPSSLLAQTAQQPLRELDHPFSALLPTQSMPLKYSTTTSSISGPAISIPEVQSEVYSTPQSTLQTLPNTNILGGGPALPQHLPLHPYSQPTLPLGHFANMIGYPFLPQSYTFLPSAAYQQAYAGNSPFNQSPAAGMKYTLPQYKSSVPGTSLPQSPALPPGYGGLSNSTSSIPGSFSLNPSAPASTTPSIDEAMSSLYKEGSHYLPLQQNENSAMWLHGGAGSRAMSALPASTFYGYQGQQNQHNGGYRQVQQQASPYGPMGYMNFYQSQGGPTQEQHQQNPSEGNLSGSQGPTSHQLWQHGY</sequence>
<feature type="region of interest" description="Disordered" evidence="1">
    <location>
        <begin position="849"/>
        <end position="887"/>
    </location>
</feature>
<dbReference type="PANTHER" id="PTHR46445">
    <property type="entry name" value="RNA POLYMERASE II DEGRADATION FACTOR-LIKE PROTEIN (DUF1296)"/>
    <property type="match status" value="1"/>
</dbReference>
<dbReference type="InterPro" id="IPR009060">
    <property type="entry name" value="UBA-like_sf"/>
</dbReference>
<name>A0AAX6FWH5_IRIPA</name>
<reference evidence="3" key="1">
    <citation type="journal article" date="2023" name="GigaByte">
        <title>Genome assembly of the bearded iris, Iris pallida Lam.</title>
        <authorList>
            <person name="Bruccoleri R.E."/>
            <person name="Oakeley E.J."/>
            <person name="Faust A.M.E."/>
            <person name="Altorfer M."/>
            <person name="Dessus-Babus S."/>
            <person name="Burckhardt D."/>
            <person name="Oertli M."/>
            <person name="Naumann U."/>
            <person name="Petersen F."/>
            <person name="Wong J."/>
        </authorList>
    </citation>
    <scope>NUCLEOTIDE SEQUENCE</scope>
    <source>
        <strain evidence="3">GSM-AAB239-AS_SAM_17_03QT</strain>
    </source>
</reference>
<proteinExistence type="predicted"/>
<feature type="compositionally biased region" description="Polar residues" evidence="1">
    <location>
        <begin position="850"/>
        <end position="887"/>
    </location>
</feature>
<reference evidence="3" key="2">
    <citation type="submission" date="2023-04" db="EMBL/GenBank/DDBJ databases">
        <authorList>
            <person name="Bruccoleri R.E."/>
            <person name="Oakeley E.J."/>
            <person name="Faust A.-M."/>
            <person name="Dessus-Babus S."/>
            <person name="Altorfer M."/>
            <person name="Burckhardt D."/>
            <person name="Oertli M."/>
            <person name="Naumann U."/>
            <person name="Petersen F."/>
            <person name="Wong J."/>
        </authorList>
    </citation>
    <scope>NUCLEOTIDE SEQUENCE</scope>
    <source>
        <strain evidence="3">GSM-AAB239-AS_SAM_17_03QT</strain>
        <tissue evidence="3">Leaf</tissue>
    </source>
</reference>
<evidence type="ECO:0000256" key="1">
    <source>
        <dbReference type="SAM" id="MobiDB-lite"/>
    </source>
</evidence>
<dbReference type="InterPro" id="IPR009719">
    <property type="entry name" value="GIP1_N"/>
</dbReference>
<dbReference type="PANTHER" id="PTHR46445:SF3">
    <property type="entry name" value="RNA POLYMERASE II DEGRADATION FACTOR-LIKE PROTEIN (DUF1296)-RELATED"/>
    <property type="match status" value="1"/>
</dbReference>
<evidence type="ECO:0000313" key="3">
    <source>
        <dbReference type="EMBL" id="KAJ6820720.1"/>
    </source>
</evidence>
<organism evidence="3 4">
    <name type="scientific">Iris pallida</name>
    <name type="common">Sweet iris</name>
    <dbReference type="NCBI Taxonomy" id="29817"/>
    <lineage>
        <taxon>Eukaryota</taxon>
        <taxon>Viridiplantae</taxon>
        <taxon>Streptophyta</taxon>
        <taxon>Embryophyta</taxon>
        <taxon>Tracheophyta</taxon>
        <taxon>Spermatophyta</taxon>
        <taxon>Magnoliopsida</taxon>
        <taxon>Liliopsida</taxon>
        <taxon>Asparagales</taxon>
        <taxon>Iridaceae</taxon>
        <taxon>Iridoideae</taxon>
        <taxon>Irideae</taxon>
        <taxon>Iris</taxon>
    </lineage>
</organism>
<feature type="domain" description="GBF-interacting protein 1 N-terminal" evidence="2">
    <location>
        <begin position="20"/>
        <end position="78"/>
    </location>
</feature>
<feature type="compositionally biased region" description="Polar residues" evidence="1">
    <location>
        <begin position="291"/>
        <end position="311"/>
    </location>
</feature>
<feature type="region of interest" description="Disordered" evidence="1">
    <location>
        <begin position="67"/>
        <end position="120"/>
    </location>
</feature>
<protein>
    <recommendedName>
        <fullName evidence="2">GBF-interacting protein 1 N-terminal domain-containing protein</fullName>
    </recommendedName>
</protein>
<keyword evidence="4" id="KW-1185">Reference proteome</keyword>
<evidence type="ECO:0000259" key="2">
    <source>
        <dbReference type="Pfam" id="PF06972"/>
    </source>
</evidence>
<gene>
    <name evidence="3" type="ORF">M6B38_396470</name>
</gene>
<evidence type="ECO:0000313" key="4">
    <source>
        <dbReference type="Proteomes" id="UP001140949"/>
    </source>
</evidence>
<dbReference type="EMBL" id="JANAVB010025221">
    <property type="protein sequence ID" value="KAJ6820720.1"/>
    <property type="molecule type" value="Genomic_DNA"/>
</dbReference>
<feature type="compositionally biased region" description="Low complexity" evidence="1">
    <location>
        <begin position="88"/>
        <end position="97"/>
    </location>
</feature>
<dbReference type="Pfam" id="PF06972">
    <property type="entry name" value="GIP1_N"/>
    <property type="match status" value="1"/>
</dbReference>
<accession>A0AAX6FWH5</accession>
<dbReference type="SUPFAM" id="SSF46934">
    <property type="entry name" value="UBA-like"/>
    <property type="match status" value="1"/>
</dbReference>
<feature type="compositionally biased region" description="Basic and acidic residues" evidence="1">
    <location>
        <begin position="67"/>
        <end position="87"/>
    </location>
</feature>
<dbReference type="Proteomes" id="UP001140949">
    <property type="component" value="Unassembled WGS sequence"/>
</dbReference>
<feature type="compositionally biased region" description="Polar residues" evidence="1">
    <location>
        <begin position="12"/>
        <end position="22"/>
    </location>
</feature>
<comment type="caution">
    <text evidence="3">The sequence shown here is derived from an EMBL/GenBank/DDBJ whole genome shotgun (WGS) entry which is preliminary data.</text>
</comment>